<dbReference type="GO" id="GO:0005886">
    <property type="term" value="C:plasma membrane"/>
    <property type="evidence" value="ECO:0007669"/>
    <property type="project" value="UniProtKB-SubCell"/>
</dbReference>
<dbReference type="AlphaFoldDB" id="A0A081BUJ4"/>
<dbReference type="SUPFAM" id="SSF53822">
    <property type="entry name" value="Periplasmic binding protein-like I"/>
    <property type="match status" value="1"/>
</dbReference>
<dbReference type="EMBL" id="DF820464">
    <property type="protein sequence ID" value="GAK55999.1"/>
    <property type="molecule type" value="Genomic_DNA"/>
</dbReference>
<evidence type="ECO:0000313" key="8">
    <source>
        <dbReference type="EMBL" id="GAK55999.1"/>
    </source>
</evidence>
<comment type="similarity">
    <text evidence="2">Belongs to the BMP lipoprotein family.</text>
</comment>
<keyword evidence="4" id="KW-0732">Signal</keyword>
<dbReference type="PANTHER" id="PTHR34296:SF2">
    <property type="entry name" value="ABC TRANSPORTER GUANOSINE-BINDING PROTEIN NUPN"/>
    <property type="match status" value="1"/>
</dbReference>
<dbReference type="InterPro" id="IPR028082">
    <property type="entry name" value="Peripla_BP_I"/>
</dbReference>
<organism evidence="8 9">
    <name type="scientific">Vecturithrix granuli</name>
    <dbReference type="NCBI Taxonomy" id="1499967"/>
    <lineage>
        <taxon>Bacteria</taxon>
        <taxon>Candidatus Moduliflexota</taxon>
        <taxon>Candidatus Vecturitrichia</taxon>
        <taxon>Candidatus Vecturitrichales</taxon>
        <taxon>Candidatus Vecturitrichaceae</taxon>
        <taxon>Candidatus Vecturithrix</taxon>
    </lineage>
</organism>
<accession>A0A081BUJ4</accession>
<dbReference type="Pfam" id="PF02608">
    <property type="entry name" value="Bmp"/>
    <property type="match status" value="1"/>
</dbReference>
<keyword evidence="5" id="KW-0472">Membrane</keyword>
<protein>
    <submittedName>
        <fullName evidence="8">Basic membrane lipoprotein</fullName>
    </submittedName>
</protein>
<dbReference type="PANTHER" id="PTHR34296">
    <property type="entry name" value="TRANSCRIPTIONAL ACTIVATOR PROTEIN MED"/>
    <property type="match status" value="1"/>
</dbReference>
<keyword evidence="3" id="KW-1003">Cell membrane</keyword>
<evidence type="ECO:0000256" key="2">
    <source>
        <dbReference type="ARBA" id="ARBA00008610"/>
    </source>
</evidence>
<name>A0A081BUJ4_VECG1</name>
<keyword evidence="9" id="KW-1185">Reference proteome</keyword>
<reference evidence="8 9" key="1">
    <citation type="journal article" date="2015" name="PeerJ">
        <title>First genomic representation of candidate bacterial phylum KSB3 points to enhanced environmental sensing as a trigger of wastewater bulking.</title>
        <authorList>
            <person name="Sekiguchi Y."/>
            <person name="Ohashi A."/>
            <person name="Parks D.H."/>
            <person name="Yamauchi T."/>
            <person name="Tyson G.W."/>
            <person name="Hugenholtz P."/>
        </authorList>
    </citation>
    <scope>NUCLEOTIDE SEQUENCE [LARGE SCALE GENOMIC DNA]</scope>
</reference>
<evidence type="ECO:0000259" key="7">
    <source>
        <dbReference type="Pfam" id="PF02608"/>
    </source>
</evidence>
<gene>
    <name evidence="8" type="ORF">U27_02960</name>
</gene>
<dbReference type="Proteomes" id="UP000030661">
    <property type="component" value="Unassembled WGS sequence"/>
</dbReference>
<proteinExistence type="inferred from homology"/>
<dbReference type="Gene3D" id="3.40.50.2300">
    <property type="match status" value="2"/>
</dbReference>
<dbReference type="eggNOG" id="COG1744">
    <property type="taxonomic scope" value="Bacteria"/>
</dbReference>
<evidence type="ECO:0000313" key="9">
    <source>
        <dbReference type="Proteomes" id="UP000030661"/>
    </source>
</evidence>
<evidence type="ECO:0000256" key="4">
    <source>
        <dbReference type="ARBA" id="ARBA00022729"/>
    </source>
</evidence>
<dbReference type="STRING" id="1499967.U27_02960"/>
<dbReference type="InterPro" id="IPR003760">
    <property type="entry name" value="PnrA-like"/>
</dbReference>
<feature type="domain" description="ABC transporter substrate-binding protein PnrA-like" evidence="7">
    <location>
        <begin position="35"/>
        <end position="324"/>
    </location>
</feature>
<evidence type="ECO:0000256" key="3">
    <source>
        <dbReference type="ARBA" id="ARBA00022475"/>
    </source>
</evidence>
<dbReference type="InterPro" id="IPR050957">
    <property type="entry name" value="BMP_lipoprotein"/>
</dbReference>
<keyword evidence="6 8" id="KW-0449">Lipoprotein</keyword>
<evidence type="ECO:0000256" key="5">
    <source>
        <dbReference type="ARBA" id="ARBA00023136"/>
    </source>
</evidence>
<comment type="subcellular location">
    <subcellularLocation>
        <location evidence="1">Cell membrane</location>
        <topology evidence="1">Lipid-anchor</topology>
    </subcellularLocation>
</comment>
<evidence type="ECO:0000256" key="1">
    <source>
        <dbReference type="ARBA" id="ARBA00004193"/>
    </source>
</evidence>
<dbReference type="CDD" id="cd06304">
    <property type="entry name" value="PBP1_BmpA_Med_PnrA-like"/>
    <property type="match status" value="1"/>
</dbReference>
<evidence type="ECO:0000256" key="6">
    <source>
        <dbReference type="ARBA" id="ARBA00023288"/>
    </source>
</evidence>
<sequence length="327" mass="34945">MNRKNVGIAVIVVVMVSLLVGGNVVAQPYNPAEFKAVLILPGPINDQGWNATNYSSLTAANEQLGTNIEYLENVQQQDFEATFRNYGNRGYHLVMAAGTQFDNAAYIIAPLYPETKYLIINGSQAQAPNLTAVTIREWEGGYLAGILAGLATKSGIIGEITAFPYPVLKDILYGVTAGAQAVNPNFKQHIRAFANSWDDVAKGKDMAASMIEQGADVIFSSANQLGLGSVMAVKEAGVKFIGYASNQNELAPDLIPGSVIYKYEALYTLTIKKALQGELQPEVFSVGLSDGVIDVAFSASATPEMQTQIQAAAEQIIAGTITKPEEN</sequence>
<dbReference type="HOGENOM" id="CLU_038813_1_1_0"/>